<dbReference type="EMBL" id="JASMWN010000002">
    <property type="protein sequence ID" value="MDU9002865.1"/>
    <property type="molecule type" value="Genomic_DNA"/>
</dbReference>
<gene>
    <name evidence="5" type="ORF">QO231_03225</name>
</gene>
<dbReference type="Proteomes" id="UP001255416">
    <property type="component" value="Unassembled WGS sequence"/>
</dbReference>
<name>A0ABU3V9M5_9RHOB</name>
<dbReference type="Pfam" id="PF02872">
    <property type="entry name" value="5_nucleotid_C"/>
    <property type="match status" value="1"/>
</dbReference>
<evidence type="ECO:0000256" key="2">
    <source>
        <dbReference type="RuleBase" id="RU362119"/>
    </source>
</evidence>
<proteinExistence type="inferred from homology"/>
<evidence type="ECO:0000259" key="4">
    <source>
        <dbReference type="Pfam" id="PF02872"/>
    </source>
</evidence>
<dbReference type="RefSeq" id="WP_316773297.1">
    <property type="nucleotide sequence ID" value="NZ_JASMWN010000002.1"/>
</dbReference>
<evidence type="ECO:0000256" key="1">
    <source>
        <dbReference type="ARBA" id="ARBA00022729"/>
    </source>
</evidence>
<dbReference type="NCBIfam" id="NF006938">
    <property type="entry name" value="PRK09420.1"/>
    <property type="match status" value="1"/>
</dbReference>
<protein>
    <submittedName>
        <fullName evidence="5">Bifunctional 2',3'-cyclic-nucleotide 2'-phosphodiesterase/3'-nucleotidase</fullName>
    </submittedName>
</protein>
<dbReference type="Gene3D" id="3.90.780.10">
    <property type="entry name" value="5'-Nucleotidase, C-terminal domain"/>
    <property type="match status" value="1"/>
</dbReference>
<accession>A0ABU3V9M5</accession>
<evidence type="ECO:0000313" key="6">
    <source>
        <dbReference type="Proteomes" id="UP001255416"/>
    </source>
</evidence>
<dbReference type="Gene3D" id="3.60.21.10">
    <property type="match status" value="1"/>
</dbReference>
<comment type="caution">
    <text evidence="5">The sequence shown here is derived from an EMBL/GenBank/DDBJ whole genome shotgun (WGS) entry which is preliminary data.</text>
</comment>
<dbReference type="InterPro" id="IPR004843">
    <property type="entry name" value="Calcineurin-like_PHP"/>
</dbReference>
<dbReference type="InterPro" id="IPR036907">
    <property type="entry name" value="5'-Nucleotdase_C_sf"/>
</dbReference>
<dbReference type="SUPFAM" id="SSF56300">
    <property type="entry name" value="Metallo-dependent phosphatases"/>
    <property type="match status" value="1"/>
</dbReference>
<evidence type="ECO:0000259" key="3">
    <source>
        <dbReference type="Pfam" id="PF00149"/>
    </source>
</evidence>
<keyword evidence="1" id="KW-0732">Signal</keyword>
<feature type="domain" description="5'-Nucleotidase C-terminal" evidence="4">
    <location>
        <begin position="372"/>
        <end position="546"/>
    </location>
</feature>
<keyword evidence="6" id="KW-1185">Reference proteome</keyword>
<sequence length="631" mass="68397">MTDRRRVLTGTKARLRLLATTDLHMNLMSHDYYADLPDPFVGLTRTASLIHAARAEAEADDRLVLLFDNGDAFQGAPMSDVSANDPDQSHPLMRAFAYLRYDAIGLGNHDFNFGLKPLNLALQQSPCPVLCSNMQRIRRTKSTGFEPFAILDRLLRCGEDEWPIRIGVLSFLPPQTIQWDAHHLRGQMQTSGIVETARRWLPDLKAAGCDLVVALAHTGLSNTPDHTELENAARPLAELDGIDAVISGHTHLRLPGPDHCGINNVDTRTGSVHGTPVVMAGTSGSHLGVIDLDLVADAQHKWKRAGFQCSLRPIALRTDTGKPASVVPEDPALVALLSEDHAQTRELMRQPVGSSAVSLHSYFSFFAPDRALALVAAAQAAAVRPHLAGTEAEGLPLISATAPGKFGGRAGPNYYTDIPAGPLSYRHIADLHVFPNELRAAIVSGAQLLEWLEVSARLFNHIEPGGTGQMLVDDSVPGHDFDVLHGLTYEIDLSAPSSALANGKLHGRNCRRIVGVRYAGRPVEPDARFVVVMNSYRASGSGPFALLSDVPMIKVPAVMLREVIGSYLSGQLSVDPLQDAPAPWRFAPMPDTRVTALTGPGARRHMAELDDRDVDIRRITPEGFLQLDIAV</sequence>
<dbReference type="PANTHER" id="PTHR11575:SF6">
    <property type="entry name" value="2',3'-CYCLIC-NUCLEOTIDE 2'-PHOSPHODIESTERASE_3'-NUCLEOTIDASE"/>
    <property type="match status" value="1"/>
</dbReference>
<dbReference type="PANTHER" id="PTHR11575">
    <property type="entry name" value="5'-NUCLEOTIDASE-RELATED"/>
    <property type="match status" value="1"/>
</dbReference>
<evidence type="ECO:0000313" key="5">
    <source>
        <dbReference type="EMBL" id="MDU9002865.1"/>
    </source>
</evidence>
<dbReference type="PRINTS" id="PR01607">
    <property type="entry name" value="APYRASEFAMLY"/>
</dbReference>
<feature type="domain" description="Calcineurin-like phosphoesterase" evidence="3">
    <location>
        <begin position="15"/>
        <end position="251"/>
    </location>
</feature>
<dbReference type="InterPro" id="IPR029052">
    <property type="entry name" value="Metallo-depent_PP-like"/>
</dbReference>
<keyword evidence="2" id="KW-0378">Hydrolase</keyword>
<dbReference type="InterPro" id="IPR008334">
    <property type="entry name" value="5'-Nucleotdase_C"/>
</dbReference>
<dbReference type="Pfam" id="PF00149">
    <property type="entry name" value="Metallophos"/>
    <property type="match status" value="1"/>
</dbReference>
<comment type="similarity">
    <text evidence="2">Belongs to the 5'-nucleotidase family.</text>
</comment>
<dbReference type="InterPro" id="IPR006179">
    <property type="entry name" value="5_nucleotidase/apyrase"/>
</dbReference>
<reference evidence="6" key="1">
    <citation type="submission" date="2023-05" db="EMBL/GenBank/DDBJ databases">
        <title>Sedimentitalea sp. nov. JM2-8.</title>
        <authorList>
            <person name="Huang J."/>
        </authorList>
    </citation>
    <scope>NUCLEOTIDE SEQUENCE [LARGE SCALE GENOMIC DNA]</scope>
    <source>
        <strain evidence="6">KHS03</strain>
    </source>
</reference>
<organism evidence="5 6">
    <name type="scientific">Sedimentitalea todarodis</name>
    <dbReference type="NCBI Taxonomy" id="1631240"/>
    <lineage>
        <taxon>Bacteria</taxon>
        <taxon>Pseudomonadati</taxon>
        <taxon>Pseudomonadota</taxon>
        <taxon>Alphaproteobacteria</taxon>
        <taxon>Rhodobacterales</taxon>
        <taxon>Paracoccaceae</taxon>
        <taxon>Sedimentitalea</taxon>
    </lineage>
</organism>
<keyword evidence="2" id="KW-0547">Nucleotide-binding</keyword>
<dbReference type="SUPFAM" id="SSF55816">
    <property type="entry name" value="5'-nucleotidase (syn. UDP-sugar hydrolase), C-terminal domain"/>
    <property type="match status" value="1"/>
</dbReference>